<dbReference type="InterPro" id="IPR007867">
    <property type="entry name" value="GMC_OxRtase_C"/>
</dbReference>
<evidence type="ECO:0000259" key="6">
    <source>
        <dbReference type="Pfam" id="PF05199"/>
    </source>
</evidence>
<proteinExistence type="inferred from homology"/>
<dbReference type="InterPro" id="IPR000172">
    <property type="entry name" value="GMC_OxRdtase_N"/>
</dbReference>
<protein>
    <submittedName>
        <fullName evidence="7">GMC family oxidoreductase</fullName>
    </submittedName>
</protein>
<feature type="domain" description="Glucose-methanol-choline oxidoreductase N-terminal" evidence="5">
    <location>
        <begin position="233"/>
        <end position="344"/>
    </location>
</feature>
<gene>
    <name evidence="7" type="ORF">PQR63_06205</name>
</gene>
<reference evidence="7 8" key="1">
    <citation type="journal article" date="2024" name="Chem. Sci.">
        <title>Discovery of megapolipeptins by genome mining of a Burkholderiales bacteria collection.</title>
        <authorList>
            <person name="Paulo B.S."/>
            <person name="Recchia M.J.J."/>
            <person name="Lee S."/>
            <person name="Fergusson C.H."/>
            <person name="Romanowski S.B."/>
            <person name="Hernandez A."/>
            <person name="Krull N."/>
            <person name="Liu D.Y."/>
            <person name="Cavanagh H."/>
            <person name="Bos A."/>
            <person name="Gray C.A."/>
            <person name="Murphy B.T."/>
            <person name="Linington R.G."/>
            <person name="Eustaquio A.S."/>
        </authorList>
    </citation>
    <scope>NUCLEOTIDE SEQUENCE [LARGE SCALE GENOMIC DNA]</scope>
    <source>
        <strain evidence="7 8">RL21-008-BIB-B</strain>
    </source>
</reference>
<comment type="caution">
    <text evidence="7">The sequence shown here is derived from an EMBL/GenBank/DDBJ whole genome shotgun (WGS) entry which is preliminary data.</text>
</comment>
<evidence type="ECO:0000313" key="8">
    <source>
        <dbReference type="Proteomes" id="UP001629214"/>
    </source>
</evidence>
<dbReference type="Gene3D" id="3.50.50.60">
    <property type="entry name" value="FAD/NAD(P)-binding domain"/>
    <property type="match status" value="2"/>
</dbReference>
<organism evidence="7 8">
    <name type="scientific">Herbaspirillum rhizosphaerae</name>
    <dbReference type="NCBI Taxonomy" id="346179"/>
    <lineage>
        <taxon>Bacteria</taxon>
        <taxon>Pseudomonadati</taxon>
        <taxon>Pseudomonadota</taxon>
        <taxon>Betaproteobacteria</taxon>
        <taxon>Burkholderiales</taxon>
        <taxon>Oxalobacteraceae</taxon>
        <taxon>Herbaspirillum</taxon>
    </lineage>
</organism>
<evidence type="ECO:0000259" key="5">
    <source>
        <dbReference type="Pfam" id="PF00732"/>
    </source>
</evidence>
<evidence type="ECO:0000256" key="2">
    <source>
        <dbReference type="ARBA" id="ARBA00022630"/>
    </source>
</evidence>
<comment type="similarity">
    <text evidence="1">Belongs to the GMC oxidoreductase family.</text>
</comment>
<dbReference type="RefSeq" id="WP_408166542.1">
    <property type="nucleotide sequence ID" value="NZ_JAQQFR010000003.1"/>
</dbReference>
<dbReference type="PANTHER" id="PTHR46056:SF12">
    <property type="entry name" value="LONG-CHAIN-ALCOHOL OXIDASE"/>
    <property type="match status" value="1"/>
</dbReference>
<name>A0ABW8Z4K1_9BURK</name>
<keyword evidence="3" id="KW-0274">FAD</keyword>
<sequence>MADITKPKVNVVLVGMGWTGSIMGMELTDAGLTVVGLERGENRDTNPDFAYPKIADELTYAVRYKLMQNLSKETVTVRHSINDDALPYRQLGSFLLGDGVGGAGVHWNGMTWRAYDAELQIRTHYEQRYGKRFIPVDMTIQDWPMTYAELEPFYDRFEYIAGVSGKAGNINGQIIEGGNPFEAPRKRDYPVPALKDNAPANLFAKAAREVGYHPFPIPAANASQAYQNPYGMQLGPCNFCGYCERFGCYMYSKASPQTCILPALLKKPNFELRDKSYVTKVNLDSDGKHASGVTYIDGQGRSVEQPADIVILCAYQMHNVRLLLLSGIGKPYDPKTGEGVVGKNYAYQKNSSVSVFFDKDVAINPFIGAGSGGQVFDDFNGDNFDHGPHNFVGGAYVSAMVTGGRPIGQSMVPDGTPKWGSQWKKALKDNYLHSFNIGTEGSVMANRENYLDLDPTYKDVYGVPLLRMTYDWKDNEVRMSQFVTEKAALVAKAMNPKAFTPHPPKFGDHYDVRPYQTTHTTGGAICGDKPSNSVINKYLQCWDVHNVFVMGASAFPQNWAYNPTGMVGALAYWSAAAIRERYLKNPGPLVQA</sequence>
<dbReference type="PANTHER" id="PTHR46056">
    <property type="entry name" value="LONG-CHAIN-ALCOHOL OXIDASE"/>
    <property type="match status" value="1"/>
</dbReference>
<evidence type="ECO:0000313" key="7">
    <source>
        <dbReference type="EMBL" id="MFL9877959.1"/>
    </source>
</evidence>
<dbReference type="SUPFAM" id="SSF54373">
    <property type="entry name" value="FAD-linked reductases, C-terminal domain"/>
    <property type="match status" value="1"/>
</dbReference>
<keyword evidence="2" id="KW-0285">Flavoprotein</keyword>
<evidence type="ECO:0000256" key="1">
    <source>
        <dbReference type="ARBA" id="ARBA00010790"/>
    </source>
</evidence>
<dbReference type="SUPFAM" id="SSF51905">
    <property type="entry name" value="FAD/NAD(P)-binding domain"/>
    <property type="match status" value="1"/>
</dbReference>
<dbReference type="InterPro" id="IPR036188">
    <property type="entry name" value="FAD/NAD-bd_sf"/>
</dbReference>
<keyword evidence="8" id="KW-1185">Reference proteome</keyword>
<dbReference type="Pfam" id="PF05199">
    <property type="entry name" value="GMC_oxred_C"/>
    <property type="match status" value="1"/>
</dbReference>
<dbReference type="Pfam" id="PF00732">
    <property type="entry name" value="GMC_oxred_N"/>
    <property type="match status" value="1"/>
</dbReference>
<feature type="domain" description="Glucose-methanol-choline oxidoreductase C-terminal" evidence="6">
    <location>
        <begin position="447"/>
        <end position="571"/>
    </location>
</feature>
<keyword evidence="4" id="KW-0560">Oxidoreductase</keyword>
<dbReference type="Proteomes" id="UP001629214">
    <property type="component" value="Unassembled WGS sequence"/>
</dbReference>
<evidence type="ECO:0000256" key="3">
    <source>
        <dbReference type="ARBA" id="ARBA00022827"/>
    </source>
</evidence>
<evidence type="ECO:0000256" key="4">
    <source>
        <dbReference type="ARBA" id="ARBA00023002"/>
    </source>
</evidence>
<accession>A0ABW8Z4K1</accession>
<dbReference type="EMBL" id="JAQQFR010000003">
    <property type="protein sequence ID" value="MFL9877959.1"/>
    <property type="molecule type" value="Genomic_DNA"/>
</dbReference>